<dbReference type="KEGG" id="abas:ACPOL_2313"/>
<organism evidence="1 2">
    <name type="scientific">Acidisarcina polymorpha</name>
    <dbReference type="NCBI Taxonomy" id="2211140"/>
    <lineage>
        <taxon>Bacteria</taxon>
        <taxon>Pseudomonadati</taxon>
        <taxon>Acidobacteriota</taxon>
        <taxon>Terriglobia</taxon>
        <taxon>Terriglobales</taxon>
        <taxon>Acidobacteriaceae</taxon>
        <taxon>Acidisarcina</taxon>
    </lineage>
</organism>
<dbReference type="Proteomes" id="UP000253606">
    <property type="component" value="Chromosome"/>
</dbReference>
<gene>
    <name evidence="1" type="ORF">ACPOL_2313</name>
</gene>
<dbReference type="AlphaFoldDB" id="A0A2Z5FYU3"/>
<evidence type="ECO:0000313" key="1">
    <source>
        <dbReference type="EMBL" id="AXC11637.1"/>
    </source>
</evidence>
<reference evidence="1 2" key="1">
    <citation type="journal article" date="2018" name="Front. Microbiol.">
        <title>Hydrolytic Capabilities as a Key to Environmental Success: Chitinolytic and Cellulolytic Acidobacteria From Acidic Sub-arctic Soils and Boreal Peatlands.</title>
        <authorList>
            <person name="Belova S.E."/>
            <person name="Ravin N.V."/>
            <person name="Pankratov T.A."/>
            <person name="Rakitin A.L."/>
            <person name="Ivanova A.A."/>
            <person name="Beletsky A.V."/>
            <person name="Mardanov A.V."/>
            <person name="Sinninghe Damste J.S."/>
            <person name="Dedysh S.N."/>
        </authorList>
    </citation>
    <scope>NUCLEOTIDE SEQUENCE [LARGE SCALE GENOMIC DNA]</scope>
    <source>
        <strain evidence="1 2">SBC82</strain>
    </source>
</reference>
<proteinExistence type="predicted"/>
<name>A0A2Z5FYU3_9BACT</name>
<accession>A0A2Z5FYU3</accession>
<dbReference type="EMBL" id="CP030840">
    <property type="protein sequence ID" value="AXC11637.1"/>
    <property type="molecule type" value="Genomic_DNA"/>
</dbReference>
<protein>
    <submittedName>
        <fullName evidence="1">Uncharacterized protein</fullName>
    </submittedName>
</protein>
<evidence type="ECO:0000313" key="2">
    <source>
        <dbReference type="Proteomes" id="UP000253606"/>
    </source>
</evidence>
<keyword evidence="2" id="KW-1185">Reference proteome</keyword>
<sequence>MAAAFKPSVRLNGWPHQRTGSNFKRLILAGRWPFGVLDGK</sequence>